<keyword evidence="15" id="KW-1185">Reference proteome</keyword>
<evidence type="ECO:0000256" key="2">
    <source>
        <dbReference type="ARBA" id="ARBA00022450"/>
    </source>
</evidence>
<dbReference type="InterPro" id="IPR013968">
    <property type="entry name" value="PKS_KR"/>
</dbReference>
<dbReference type="InterPro" id="IPR016035">
    <property type="entry name" value="Acyl_Trfase/lysoPLipase"/>
</dbReference>
<keyword evidence="7" id="KW-0511">Multifunctional enzyme</keyword>
<dbReference type="PROSITE" id="PS52004">
    <property type="entry name" value="KS3_2"/>
    <property type="match status" value="1"/>
</dbReference>
<dbReference type="SMART" id="SM00827">
    <property type="entry name" value="PKS_AT"/>
    <property type="match status" value="1"/>
</dbReference>
<dbReference type="Gene3D" id="3.30.70.3290">
    <property type="match status" value="1"/>
</dbReference>
<evidence type="ECO:0000256" key="3">
    <source>
        <dbReference type="ARBA" id="ARBA00022553"/>
    </source>
</evidence>
<dbReference type="InterPro" id="IPR006162">
    <property type="entry name" value="Ppantetheine_attach_site"/>
</dbReference>
<evidence type="ECO:0000256" key="10">
    <source>
        <dbReference type="SAM" id="MobiDB-lite"/>
    </source>
</evidence>
<organism evidence="14 15">
    <name type="scientific">Cladobotryum mycophilum</name>
    <dbReference type="NCBI Taxonomy" id="491253"/>
    <lineage>
        <taxon>Eukaryota</taxon>
        <taxon>Fungi</taxon>
        <taxon>Dikarya</taxon>
        <taxon>Ascomycota</taxon>
        <taxon>Pezizomycotina</taxon>
        <taxon>Sordariomycetes</taxon>
        <taxon>Hypocreomycetidae</taxon>
        <taxon>Hypocreales</taxon>
        <taxon>Hypocreaceae</taxon>
        <taxon>Cladobotryum</taxon>
    </lineage>
</organism>
<evidence type="ECO:0000256" key="6">
    <source>
        <dbReference type="ARBA" id="ARBA00023002"/>
    </source>
</evidence>
<dbReference type="InterPro" id="IPR014043">
    <property type="entry name" value="Acyl_transferase_dom"/>
</dbReference>
<dbReference type="InterPro" id="IPR032821">
    <property type="entry name" value="PKS_assoc"/>
</dbReference>
<dbReference type="EMBL" id="JAVFKD010000014">
    <property type="protein sequence ID" value="KAK5989608.1"/>
    <property type="molecule type" value="Genomic_DNA"/>
</dbReference>
<dbReference type="Gene3D" id="3.40.366.10">
    <property type="entry name" value="Malonyl-Coenzyme A Acyl Carrier Protein, domain 2"/>
    <property type="match status" value="1"/>
</dbReference>
<dbReference type="SUPFAM" id="SSF52151">
    <property type="entry name" value="FabD/lysophospholipase-like"/>
    <property type="match status" value="1"/>
</dbReference>
<dbReference type="InterPro" id="IPR009081">
    <property type="entry name" value="PP-bd_ACP"/>
</dbReference>
<feature type="active site" description="Proton donor; for dehydratase activity" evidence="9">
    <location>
        <position position="1193"/>
    </location>
</feature>
<dbReference type="InterPro" id="IPR029063">
    <property type="entry name" value="SAM-dependent_MTases_sf"/>
</dbReference>
<dbReference type="SMART" id="SM00822">
    <property type="entry name" value="PKS_KR"/>
    <property type="match status" value="1"/>
</dbReference>
<dbReference type="CDD" id="cd02440">
    <property type="entry name" value="AdoMet_MTases"/>
    <property type="match status" value="1"/>
</dbReference>
<evidence type="ECO:0000256" key="8">
    <source>
        <dbReference type="ARBA" id="ARBA00023315"/>
    </source>
</evidence>
<evidence type="ECO:0000313" key="15">
    <source>
        <dbReference type="Proteomes" id="UP001338125"/>
    </source>
</evidence>
<feature type="active site" description="Proton acceptor; for dehydratase activity" evidence="9">
    <location>
        <position position="1006"/>
    </location>
</feature>
<name>A0ABR0SBY0_9HYPO</name>
<dbReference type="Proteomes" id="UP001338125">
    <property type="component" value="Unassembled WGS sequence"/>
</dbReference>
<dbReference type="SUPFAM" id="SSF53335">
    <property type="entry name" value="S-adenosyl-L-methionine-dependent methyltransferases"/>
    <property type="match status" value="1"/>
</dbReference>
<keyword evidence="8" id="KW-0012">Acyltransferase</keyword>
<evidence type="ECO:0000256" key="4">
    <source>
        <dbReference type="ARBA" id="ARBA00022679"/>
    </source>
</evidence>
<evidence type="ECO:0000313" key="14">
    <source>
        <dbReference type="EMBL" id="KAK5989608.1"/>
    </source>
</evidence>
<evidence type="ECO:0000256" key="7">
    <source>
        <dbReference type="ARBA" id="ARBA00023268"/>
    </source>
</evidence>
<dbReference type="Gene3D" id="3.40.50.720">
    <property type="entry name" value="NAD(P)-binding Rossmann-like Domain"/>
    <property type="match status" value="3"/>
</dbReference>
<keyword evidence="3" id="KW-0597">Phosphoprotein</keyword>
<dbReference type="SUPFAM" id="SSF50129">
    <property type="entry name" value="GroES-like"/>
    <property type="match status" value="1"/>
</dbReference>
<dbReference type="Pfam" id="PF14765">
    <property type="entry name" value="PS-DH"/>
    <property type="match status" value="1"/>
</dbReference>
<dbReference type="InterPro" id="IPR014031">
    <property type="entry name" value="Ketoacyl_synth_C"/>
</dbReference>
<evidence type="ECO:0000259" key="13">
    <source>
        <dbReference type="PROSITE" id="PS52019"/>
    </source>
</evidence>
<dbReference type="Pfam" id="PF23297">
    <property type="entry name" value="ACP_SdgA_C"/>
    <property type="match status" value="1"/>
</dbReference>
<dbReference type="InterPro" id="IPR050091">
    <property type="entry name" value="PKS_NRPS_Biosynth_Enz"/>
</dbReference>
<dbReference type="InterPro" id="IPR042104">
    <property type="entry name" value="PKS_dehydratase_sf"/>
</dbReference>
<dbReference type="Pfam" id="PF02801">
    <property type="entry name" value="Ketoacyl-synt_C"/>
    <property type="match status" value="1"/>
</dbReference>
<dbReference type="Pfam" id="PF21089">
    <property type="entry name" value="PKS_DH_N"/>
    <property type="match status" value="1"/>
</dbReference>
<dbReference type="InterPro" id="IPR001227">
    <property type="entry name" value="Ac_transferase_dom_sf"/>
</dbReference>
<dbReference type="Pfam" id="PF08659">
    <property type="entry name" value="KR"/>
    <property type="match status" value="1"/>
</dbReference>
<evidence type="ECO:0000259" key="11">
    <source>
        <dbReference type="PROSITE" id="PS50075"/>
    </source>
</evidence>
<dbReference type="PROSITE" id="PS00012">
    <property type="entry name" value="PHOSPHOPANTETHEINE"/>
    <property type="match status" value="1"/>
</dbReference>
<dbReference type="Gene3D" id="3.90.180.10">
    <property type="entry name" value="Medium-chain alcohol dehydrogenases, catalytic domain"/>
    <property type="match status" value="1"/>
</dbReference>
<dbReference type="InterPro" id="IPR049900">
    <property type="entry name" value="PKS_mFAS_DH"/>
</dbReference>
<dbReference type="Gene3D" id="3.10.129.110">
    <property type="entry name" value="Polyketide synthase dehydratase"/>
    <property type="match status" value="1"/>
</dbReference>
<feature type="domain" description="PKS/mFAS DH" evidence="13">
    <location>
        <begin position="974"/>
        <end position="1279"/>
    </location>
</feature>
<dbReference type="PROSITE" id="PS52019">
    <property type="entry name" value="PKS_MFAS_DH"/>
    <property type="match status" value="1"/>
</dbReference>
<sequence length="2539" mass="277693">MHVNPPTDSKHRVPNNASDSNSHLGVTLQTNAPEPIAIIGASCRLPGNASDLQKFWELLKAKRSAWSSFPDSRFNANGFYYPNGIGKQGTTYTAGGHFLEHDVAAFDSAFFGMYPNEIKIMDPQQRLLLEIAYEAFENAGFTLDDLSNSSTGVYVGQWTSDYHDIVTRDLDYTPTLLPVGTGPAISSNRISYFFNLKGPSFTLDTGCSSSLVALHQAILGLRTGDAEQSFVAGVNLTLDPHRYSYMSQVKLFSKEGKSFAFDSRASGYGRGEGCSGVLLQPLSLALKQGRPIRAIIRGSACNQDGRTAGITVPSSTAQMAAIKKAYADASLELYADYVEAHGTGTQVGDPLEAKAISATLGVTRSPDSPLPIGSLKGNIGHLESAAGVTSIIKALLMFENNEIPPQVNYEQPNPAIMLKKLNLRVPVEAERGSINRISINCFGYGGANAHVILDSAATLSLPHSEVRDLRNGNRVNGVELQEVQNGFSESAAINKVTRQRLFVLSAMSEKSCQSMAANLADYLDRKSTTANHQDDTLSQVAYTLSRRTTFSHRIGFVSSTFTDLVEQLRASTSQPVPVYEGKASPRIAFVFSGQGAQYPLMAQELLGKWPVFTASLERAGIQVIQCGGTWNLIEELLRPNETSQISTPELAQPITTAIQLALVDALRDLGVNPTTVAGHSSGEIAAAYCAGMLSFEDAIQVSFYRGKFASVLATKPDGQGTMLAVGASPAVVQEAIQQLENFQSRMQIACYNSPSSVTVSGDTDAVEMLHVLMDERKIFNRMLRTNNVAYHSHQMKLIAEEYGASIANIKPTTSNSSVSMISSLTGEAIGDTIVDKDYWVKNMVSPVCFTDAITKIYETKSRLKKINMFLEIGPHFQLVGPVKQTLRSLGSDANKIQCVGCLKRGENADVCLVNAIRSLWLEKYPVNLERVNSGFGKCPELLIDMPPYSFDHSKTFWHESRVSQSYRNRQDLPHELLGSMSFEHNPMEPRWRLCLSLDNIPWLKGHRVQGEIVFPAAAFFAMAIQAIEQDTQHKSPGAIVERFQLSNVCIENALVLNSVKDDIELYLTLRPQTYSARRSSSLWKEFRIFSVSRNDVWSEHCRGLIHTALADDTKPCMPKNPVKINQVGQTINPKKLYFLSKDIGLDWTAPFDSLTDLKTCGGAAITTVTQSAVGDIGYGPNGLLYAIHPAVLDSCLFQGMAAILLLEDNVGTAFVPTFIKSLSIAAPKNGKLVQDLTCFTKRAGGHLSFDFSAFEKGSENMIIQAQGLKVTQLPSTLTGANGNRELCHAINWVAYLPAVSEKWLQDVCRSSVEPQSIARQCRTLEALALSYIKPALELVSFEEIPDNHLRYWHASIKAHSANEYNPEDLCVDLTDKSILGQMLQRIGPKIADILLGSVQPLTLLAEDDILDRFYRNEAWSRCYDQIGKFCSELGRQKPGLKILEVGAGTAAVSQLVLASLRMSGKMLASQYQFTDISSAHFQTAQDRLVDFKDVVHYQALNIEQDPVSQGFASHEYDLVIAVNAIHSTSSLSQSLDNIKSLLKPGGTLILMETTKDTISLNLCFGALPKWWAGYGEGRTLSPLVTEEDWSSHLQAHGFSNTDTCFRDYEPEDGGSQCVFVATAEHQASTVAAPALHVVTSSIQDPLASHFAQQLRQRMPINEIVLRGLSSPVADAKISIILPDITNGPAGIDIQQFDNLKRLITSSEVILFVSCNETNPGQMPNHGWVPGFCRSLRLEHPDIRIVTLQVEGQLDTGKIDTVATILQSPSMDPAVPGAEVDSEFLQRDGQLYVPRAVHQQEMSDYIHQSHGNLGTIQDQFFGSRALVVGLGAPNQIETLRWTDDLEVDGPLHPDYIKIRLCAASINFKDVLIAAGQLEGITDMVNDCSGVVIEVGDNMKHRYSLGDRVCAANAKSFTNYPIVHGEHCIHIPDDMDFETAASVSIAWTTALYGLVDCGRLQKGEKVLIHSAAGAVGQAAIMIAKHLGAEVFATCGNDLKKELLVRDFGIPKNQVFSSRSADFRDEMMSLTSGQGIDVVLNSLSEEMLRASCNVLAPFGRFVEIGRKDMMEDALLPMEFMLNNITFSYVDLHQLSIMRPKVIQRLLRTCMDLFINGSVQPMELTKVPISEISDAFRFLLAGKHTGKVILTVEPDQQVKTLRPRPKLPTLKEDATYIITGGLGGLGKRIVSWLSERGARNIVIMSRSGALDDAAHRLIDKLESNRVKVAIKRCDIASEDALRRTISDIQSEMPPIRGLIQSAMVTRDSLFVDMTATQWAEAMNPKALGTWNLHTILQVEMDFFITLSSGVAVSGNVGQCNYAAGCSFQDALAHYRTQLGLAAHSINVGAIADVGFVSENPEVATTLRRQGLGTITISDFLSHLDHVVRKEDYQRETGQQLPCQSVVGLIPSGDELNLGPSTWMNDMKFAFLNPATNSTQDLNNTTDVGTALSSAKTVEEATAIISRAILSQLGKMIGLPSDSMSASRSLSSYGIDSLITMDLRNWISVVLKANISLLVIKGIGLISELVKLIVQDSKWVNLKV</sequence>
<dbReference type="InterPro" id="IPR020843">
    <property type="entry name" value="ER"/>
</dbReference>
<dbReference type="InterPro" id="IPR018201">
    <property type="entry name" value="Ketoacyl_synth_AS"/>
</dbReference>
<dbReference type="Pfam" id="PF08242">
    <property type="entry name" value="Methyltransf_12"/>
    <property type="match status" value="1"/>
</dbReference>
<keyword evidence="4" id="KW-0808">Transferase</keyword>
<feature type="domain" description="Ketosynthase family 3 (KS3)" evidence="12">
    <location>
        <begin position="33"/>
        <end position="455"/>
    </location>
</feature>
<feature type="region of interest" description="N-terminal hotdog fold" evidence="9">
    <location>
        <begin position="974"/>
        <end position="1112"/>
    </location>
</feature>
<feature type="compositionally biased region" description="Polar residues" evidence="10">
    <location>
        <begin position="15"/>
        <end position="26"/>
    </location>
</feature>
<dbReference type="SUPFAM" id="SSF47336">
    <property type="entry name" value="ACP-like"/>
    <property type="match status" value="1"/>
</dbReference>
<keyword evidence="6" id="KW-0560">Oxidoreductase</keyword>
<dbReference type="InterPro" id="IPR013217">
    <property type="entry name" value="Methyltransf_12"/>
</dbReference>
<dbReference type="InterPro" id="IPR020806">
    <property type="entry name" value="PKS_PP-bd"/>
</dbReference>
<dbReference type="InterPro" id="IPR014030">
    <property type="entry name" value="Ketoacyl_synth_N"/>
</dbReference>
<dbReference type="PROSITE" id="PS50075">
    <property type="entry name" value="CARRIER"/>
    <property type="match status" value="1"/>
</dbReference>
<dbReference type="Pfam" id="PF13602">
    <property type="entry name" value="ADH_zinc_N_2"/>
    <property type="match status" value="1"/>
</dbReference>
<evidence type="ECO:0000256" key="5">
    <source>
        <dbReference type="ARBA" id="ARBA00022857"/>
    </source>
</evidence>
<comment type="caution">
    <text evidence="14">The sequence shown here is derived from an EMBL/GenBank/DDBJ whole genome shotgun (WGS) entry which is preliminary data.</text>
</comment>
<dbReference type="CDD" id="cd05195">
    <property type="entry name" value="enoyl_red"/>
    <property type="match status" value="1"/>
</dbReference>
<dbReference type="SMART" id="SM00826">
    <property type="entry name" value="PKS_DH"/>
    <property type="match status" value="1"/>
</dbReference>
<dbReference type="PROSITE" id="PS00606">
    <property type="entry name" value="KS3_1"/>
    <property type="match status" value="1"/>
</dbReference>
<proteinExistence type="predicted"/>
<dbReference type="Gene3D" id="3.40.47.10">
    <property type="match status" value="1"/>
</dbReference>
<dbReference type="InterPro" id="IPR057326">
    <property type="entry name" value="KR_dom"/>
</dbReference>
<dbReference type="PANTHER" id="PTHR43775">
    <property type="entry name" value="FATTY ACID SYNTHASE"/>
    <property type="match status" value="1"/>
</dbReference>
<dbReference type="SUPFAM" id="SSF53901">
    <property type="entry name" value="Thiolase-like"/>
    <property type="match status" value="1"/>
</dbReference>
<dbReference type="InterPro" id="IPR020841">
    <property type="entry name" value="PKS_Beta-ketoAc_synthase_dom"/>
</dbReference>
<reference evidence="14 15" key="1">
    <citation type="submission" date="2024-01" db="EMBL/GenBank/DDBJ databases">
        <title>Complete genome of Cladobotryum mycophilum ATHUM6906.</title>
        <authorList>
            <person name="Christinaki A.C."/>
            <person name="Myridakis A.I."/>
            <person name="Kouvelis V.N."/>
        </authorList>
    </citation>
    <scope>NUCLEOTIDE SEQUENCE [LARGE SCALE GENOMIC DNA]</scope>
    <source>
        <strain evidence="14 15">ATHUM6906</strain>
    </source>
</reference>
<dbReference type="InterPro" id="IPR049552">
    <property type="entry name" value="PKS_DH_N"/>
</dbReference>
<dbReference type="InterPro" id="IPR016039">
    <property type="entry name" value="Thiolase-like"/>
</dbReference>
<dbReference type="InterPro" id="IPR011032">
    <property type="entry name" value="GroES-like_sf"/>
</dbReference>
<dbReference type="PANTHER" id="PTHR43775:SF29">
    <property type="entry name" value="ASPERFURANONE POLYKETIDE SYNTHASE AFOG-RELATED"/>
    <property type="match status" value="1"/>
</dbReference>
<dbReference type="InterPro" id="IPR036736">
    <property type="entry name" value="ACP-like_sf"/>
</dbReference>
<dbReference type="InterPro" id="IPR036291">
    <property type="entry name" value="NAD(P)-bd_dom_sf"/>
</dbReference>
<evidence type="ECO:0000256" key="9">
    <source>
        <dbReference type="PROSITE-ProRule" id="PRU01363"/>
    </source>
</evidence>
<feature type="region of interest" description="C-terminal hotdog fold" evidence="9">
    <location>
        <begin position="1127"/>
        <end position="1279"/>
    </location>
</feature>
<dbReference type="SUPFAM" id="SSF51735">
    <property type="entry name" value="NAD(P)-binding Rossmann-fold domains"/>
    <property type="match status" value="2"/>
</dbReference>
<protein>
    <submittedName>
        <fullName evidence="14">Highly reducing polyketide synthase PKS6</fullName>
    </submittedName>
</protein>
<feature type="domain" description="Carrier" evidence="11">
    <location>
        <begin position="2455"/>
        <end position="2532"/>
    </location>
</feature>
<dbReference type="InterPro" id="IPR016036">
    <property type="entry name" value="Malonyl_transacylase_ACP-bd"/>
</dbReference>
<evidence type="ECO:0000256" key="1">
    <source>
        <dbReference type="ARBA" id="ARBA00005179"/>
    </source>
</evidence>
<dbReference type="Pfam" id="PF00109">
    <property type="entry name" value="ketoacyl-synt"/>
    <property type="match status" value="1"/>
</dbReference>
<feature type="region of interest" description="Disordered" evidence="10">
    <location>
        <begin position="1"/>
        <end position="26"/>
    </location>
</feature>
<dbReference type="Pfam" id="PF00698">
    <property type="entry name" value="Acyl_transf_1"/>
    <property type="match status" value="1"/>
</dbReference>
<keyword evidence="2" id="KW-0596">Phosphopantetheine</keyword>
<gene>
    <name evidence="14" type="ORF">PT974_07862</name>
</gene>
<dbReference type="SMART" id="SM00829">
    <property type="entry name" value="PKS_ER"/>
    <property type="match status" value="1"/>
</dbReference>
<dbReference type="Gene3D" id="3.40.50.150">
    <property type="entry name" value="Vaccinia Virus protein VP39"/>
    <property type="match status" value="1"/>
</dbReference>
<keyword evidence="5" id="KW-0521">NADP</keyword>
<dbReference type="SMART" id="SM00823">
    <property type="entry name" value="PKS_PP"/>
    <property type="match status" value="1"/>
</dbReference>
<dbReference type="Pfam" id="PF16197">
    <property type="entry name" value="KAsynt_C_assoc"/>
    <property type="match status" value="1"/>
</dbReference>
<comment type="pathway">
    <text evidence="1">Secondary metabolite biosynthesis.</text>
</comment>
<dbReference type="SUPFAM" id="SSF55048">
    <property type="entry name" value="Probable ACP-binding domain of malonyl-CoA ACP transacylase"/>
    <property type="match status" value="1"/>
</dbReference>
<dbReference type="CDD" id="cd00833">
    <property type="entry name" value="PKS"/>
    <property type="match status" value="1"/>
</dbReference>
<dbReference type="InterPro" id="IPR020807">
    <property type="entry name" value="PKS_DH"/>
</dbReference>
<dbReference type="InterPro" id="IPR049551">
    <property type="entry name" value="PKS_DH_C"/>
</dbReference>
<evidence type="ECO:0000259" key="12">
    <source>
        <dbReference type="PROSITE" id="PS52004"/>
    </source>
</evidence>
<accession>A0ABR0SBY0</accession>
<dbReference type="SMART" id="SM00825">
    <property type="entry name" value="PKS_KS"/>
    <property type="match status" value="1"/>
</dbReference>